<dbReference type="GO" id="GO:0030867">
    <property type="term" value="C:rough endoplasmic reticulum membrane"/>
    <property type="evidence" value="ECO:0007669"/>
    <property type="project" value="UniProtKB-SubCell"/>
</dbReference>
<protein>
    <submittedName>
        <fullName evidence="11">Macoilin</fullName>
    </submittedName>
</protein>
<proteinExistence type="predicted"/>
<evidence type="ECO:0000256" key="2">
    <source>
        <dbReference type="ARBA" id="ARBA00004269"/>
    </source>
</evidence>
<evidence type="ECO:0000256" key="8">
    <source>
        <dbReference type="SAM" id="MobiDB-lite"/>
    </source>
</evidence>
<keyword evidence="7" id="KW-0539">Nucleus</keyword>
<dbReference type="OrthoDB" id="10071111at2759"/>
<feature type="region of interest" description="Disordered" evidence="8">
    <location>
        <begin position="751"/>
        <end position="777"/>
    </location>
</feature>
<dbReference type="Proteomes" id="UP000025227">
    <property type="component" value="Unplaced"/>
</dbReference>
<feature type="compositionally biased region" description="Polar residues" evidence="8">
    <location>
        <begin position="504"/>
        <end position="514"/>
    </location>
</feature>
<feature type="region of interest" description="Disordered" evidence="8">
    <location>
        <begin position="302"/>
        <end position="389"/>
    </location>
</feature>
<name>A0A7I5E5U2_HAECO</name>
<evidence type="ECO:0000256" key="4">
    <source>
        <dbReference type="ARBA" id="ARBA00022824"/>
    </source>
</evidence>
<keyword evidence="6 9" id="KW-0472">Membrane</keyword>
<feature type="compositionally biased region" description="Low complexity" evidence="8">
    <location>
        <begin position="336"/>
        <end position="354"/>
    </location>
</feature>
<keyword evidence="5 9" id="KW-1133">Transmembrane helix</keyword>
<dbReference type="Pfam" id="PF09726">
    <property type="entry name" value="Macoilin"/>
    <property type="match status" value="2"/>
</dbReference>
<dbReference type="GO" id="GO:0031965">
    <property type="term" value="C:nuclear membrane"/>
    <property type="evidence" value="ECO:0007669"/>
    <property type="project" value="UniProtKB-SubCell"/>
</dbReference>
<feature type="transmembrane region" description="Helical" evidence="9">
    <location>
        <begin position="151"/>
        <end position="170"/>
    </location>
</feature>
<dbReference type="PANTHER" id="PTHR13289">
    <property type="entry name" value="PROTEIN PHOSPHATASE 1-BINDING PROTEIN BIFOCAL"/>
    <property type="match status" value="1"/>
</dbReference>
<evidence type="ECO:0000256" key="3">
    <source>
        <dbReference type="ARBA" id="ARBA00022692"/>
    </source>
</evidence>
<feature type="transmembrane region" description="Helical" evidence="9">
    <location>
        <begin position="37"/>
        <end position="57"/>
    </location>
</feature>
<evidence type="ECO:0000256" key="9">
    <source>
        <dbReference type="SAM" id="Phobius"/>
    </source>
</evidence>
<feature type="region of interest" description="Disordered" evidence="8">
    <location>
        <begin position="417"/>
        <end position="455"/>
    </location>
</feature>
<sequence>MQKRARAVESQKLRRTMKGRGGRMTDPIRDSIATPIIYVRLMLLWIGVISLDMLCGFRFELLYPFWLILRTGYEAVHKNHNAVVTLANHNTAKFSVLFVCVTATSDLICYLFIPVKFLVFLASTYVWVHVIWHTHGGFLRTLSAMIHEKQCFSALVFWIFIVAFEAGIRLKCFHLEIVGSDVPFLHYLCHFTASCLQTQGLAPVIPRSLNSFFGAHCIGYPLVIISFSLRYYFKEWRIRRKQDDVCRRNEVLARMLTEALPAVYEGPKDYSAKSALLDDESDLLELTNGAGQGMLMPPPPTSATNGTVHHVHSTKRASGKVASLGGRQRGSGRTKAAAAIAASHNQNTTSLAKSGGTGSTTGGTGEKRRDREDDEESEASVCWRDSDSMTPSGGLSVVRLAWEAFVWLTTVVWPSSGDDVRDDSSYGGDDDDDYSIPDENAKKLSRSSNGDVSKQLRASVATTTCAAVNRKGGRGARDSTKTKEKVIVANALEREKPNGLAISNGKTANGTTYETVRDSSLPKENGPDTNSVSSLEAERLRAEVMQLKTAEADARIQLSVSQNNEKHARQEAVQLRSRLEQMEARYATMEKLRDVDRNSLSQLEKKYAELMNRKNDVERELMDERKARKEDGGRRLDSVEQQREKERQLEHEVDRLRSEALAREERVTDIEKELHALRKYKETNDVEALNMDLRIMREKMVHLEESLAAENKLKQELFRALGDAKANNAHLQSQLRAFEITSGMPLSVSVARPPSASLGQSEKISPQQQQPQQQHSISAYQLPISQAQKMDSNMSTTNVSSTHMGVAYGNLYTALQQHHSSPTGEHVLFEQSSRGNMTSSGLPCALSPHDPLLASRMGKFGAPANPARSN</sequence>
<evidence type="ECO:0000313" key="11">
    <source>
        <dbReference type="WBParaSite" id="HCON_00016660-00001"/>
    </source>
</evidence>
<dbReference type="GO" id="GO:0023041">
    <property type="term" value="P:neuronal signal transduction"/>
    <property type="evidence" value="ECO:0007669"/>
    <property type="project" value="InterPro"/>
</dbReference>
<feature type="region of interest" description="Disordered" evidence="8">
    <location>
        <begin position="500"/>
        <end position="533"/>
    </location>
</feature>
<dbReference type="WBParaSite" id="HCON_00016660-00001">
    <property type="protein sequence ID" value="HCON_00016660-00001"/>
    <property type="gene ID" value="HCON_00016660"/>
</dbReference>
<evidence type="ECO:0000313" key="10">
    <source>
        <dbReference type="Proteomes" id="UP000025227"/>
    </source>
</evidence>
<evidence type="ECO:0000256" key="6">
    <source>
        <dbReference type="ARBA" id="ARBA00023136"/>
    </source>
</evidence>
<feature type="compositionally biased region" description="Basic residues" evidence="8">
    <location>
        <begin position="309"/>
        <end position="318"/>
    </location>
</feature>
<reference evidence="11" key="1">
    <citation type="submission" date="2020-12" db="UniProtKB">
        <authorList>
            <consortium name="WormBaseParasite"/>
        </authorList>
    </citation>
    <scope>IDENTIFICATION</scope>
    <source>
        <strain evidence="11">MHco3</strain>
    </source>
</reference>
<accession>A0A7I5E5U2</accession>
<evidence type="ECO:0000256" key="7">
    <source>
        <dbReference type="ARBA" id="ARBA00023242"/>
    </source>
</evidence>
<feature type="region of interest" description="Disordered" evidence="8">
    <location>
        <begin position="618"/>
        <end position="649"/>
    </location>
</feature>
<comment type="subcellular location">
    <subcellularLocation>
        <location evidence="1">Nucleus membrane</location>
        <topology evidence="1">Multi-pass membrane protein</topology>
    </subcellularLocation>
    <subcellularLocation>
        <location evidence="2">Rough endoplasmic reticulum membrane</location>
        <topology evidence="2">Multi-pass membrane protein</topology>
    </subcellularLocation>
</comment>
<organism evidence="10 11">
    <name type="scientific">Haemonchus contortus</name>
    <name type="common">Barber pole worm</name>
    <dbReference type="NCBI Taxonomy" id="6289"/>
    <lineage>
        <taxon>Eukaryota</taxon>
        <taxon>Metazoa</taxon>
        <taxon>Ecdysozoa</taxon>
        <taxon>Nematoda</taxon>
        <taxon>Chromadorea</taxon>
        <taxon>Rhabditida</taxon>
        <taxon>Rhabditina</taxon>
        <taxon>Rhabditomorpha</taxon>
        <taxon>Strongyloidea</taxon>
        <taxon>Trichostrongylidae</taxon>
        <taxon>Haemonchus</taxon>
    </lineage>
</organism>
<feature type="transmembrane region" description="Helical" evidence="9">
    <location>
        <begin position="119"/>
        <end position="139"/>
    </location>
</feature>
<evidence type="ECO:0000256" key="5">
    <source>
        <dbReference type="ARBA" id="ARBA00022989"/>
    </source>
</evidence>
<keyword evidence="4" id="KW-0256">Endoplasmic reticulum</keyword>
<evidence type="ECO:0000256" key="1">
    <source>
        <dbReference type="ARBA" id="ARBA00004232"/>
    </source>
</evidence>
<dbReference type="GO" id="GO:0006935">
    <property type="term" value="P:chemotaxis"/>
    <property type="evidence" value="ECO:0007669"/>
    <property type="project" value="TreeGrafter"/>
</dbReference>
<keyword evidence="10" id="KW-1185">Reference proteome</keyword>
<dbReference type="InterPro" id="IPR019130">
    <property type="entry name" value="Macoilin"/>
</dbReference>
<feature type="compositionally biased region" description="Gly residues" evidence="8">
    <location>
        <begin position="355"/>
        <end position="364"/>
    </location>
</feature>
<dbReference type="GO" id="GO:0008017">
    <property type="term" value="F:microtubule binding"/>
    <property type="evidence" value="ECO:0007669"/>
    <property type="project" value="TreeGrafter"/>
</dbReference>
<dbReference type="AlphaFoldDB" id="A0A7I5E5U2"/>
<dbReference type="OMA" id="KQRTACE"/>
<dbReference type="PANTHER" id="PTHR13289:SF6">
    <property type="entry name" value="MACOILIN"/>
    <property type="match status" value="1"/>
</dbReference>
<keyword evidence="3 9" id="KW-0812">Transmembrane</keyword>